<dbReference type="Gene3D" id="3.40.50.2300">
    <property type="match status" value="1"/>
</dbReference>
<evidence type="ECO:0000259" key="6">
    <source>
        <dbReference type="PROSITE" id="PS50043"/>
    </source>
</evidence>
<dbReference type="InterPro" id="IPR016032">
    <property type="entry name" value="Sig_transdc_resp-reg_C-effctor"/>
</dbReference>
<gene>
    <name evidence="8" type="ORF">FB566_5023</name>
</gene>
<keyword evidence="4" id="KW-0804">Transcription</keyword>
<keyword evidence="9" id="KW-1185">Reference proteome</keyword>
<dbReference type="InterPro" id="IPR000792">
    <property type="entry name" value="Tscrpt_reg_LuxR_C"/>
</dbReference>
<dbReference type="PROSITE" id="PS00622">
    <property type="entry name" value="HTH_LUXR_1"/>
    <property type="match status" value="1"/>
</dbReference>
<dbReference type="InterPro" id="IPR001789">
    <property type="entry name" value="Sig_transdc_resp-reg_receiver"/>
</dbReference>
<dbReference type="CDD" id="cd06170">
    <property type="entry name" value="LuxR_C_like"/>
    <property type="match status" value="1"/>
</dbReference>
<dbReference type="SUPFAM" id="SSF52172">
    <property type="entry name" value="CheY-like"/>
    <property type="match status" value="1"/>
</dbReference>
<protein>
    <submittedName>
        <fullName evidence="8">LuxR family two component transcriptional regulator</fullName>
    </submittedName>
</protein>
<dbReference type="SMART" id="SM00421">
    <property type="entry name" value="HTH_LUXR"/>
    <property type="match status" value="1"/>
</dbReference>
<feature type="domain" description="Response regulatory" evidence="7">
    <location>
        <begin position="5"/>
        <end position="124"/>
    </location>
</feature>
<dbReference type="InterPro" id="IPR039420">
    <property type="entry name" value="WalR-like"/>
</dbReference>
<evidence type="ECO:0000256" key="4">
    <source>
        <dbReference type="ARBA" id="ARBA00023163"/>
    </source>
</evidence>
<dbReference type="RefSeq" id="WP_142044709.1">
    <property type="nucleotide sequence ID" value="NZ_JBHTGS010000002.1"/>
</dbReference>
<dbReference type="CDD" id="cd17535">
    <property type="entry name" value="REC_NarL-like"/>
    <property type="match status" value="1"/>
</dbReference>
<dbReference type="SMART" id="SM00448">
    <property type="entry name" value="REC"/>
    <property type="match status" value="1"/>
</dbReference>
<feature type="modified residue" description="4-aspartylphosphate" evidence="5">
    <location>
        <position position="56"/>
    </location>
</feature>
<evidence type="ECO:0000256" key="3">
    <source>
        <dbReference type="ARBA" id="ARBA00023125"/>
    </source>
</evidence>
<evidence type="ECO:0000256" key="2">
    <source>
        <dbReference type="ARBA" id="ARBA00023015"/>
    </source>
</evidence>
<dbReference type="SUPFAM" id="SSF46894">
    <property type="entry name" value="C-terminal effector domain of the bipartite response regulators"/>
    <property type="match status" value="1"/>
</dbReference>
<keyword evidence="2" id="KW-0805">Transcription regulation</keyword>
<evidence type="ECO:0000313" key="8">
    <source>
        <dbReference type="EMBL" id="TQL79418.1"/>
    </source>
</evidence>
<evidence type="ECO:0000256" key="1">
    <source>
        <dbReference type="ARBA" id="ARBA00022553"/>
    </source>
</evidence>
<dbReference type="Proteomes" id="UP000317043">
    <property type="component" value="Unassembled WGS sequence"/>
</dbReference>
<dbReference type="PROSITE" id="PS50043">
    <property type="entry name" value="HTH_LUXR_2"/>
    <property type="match status" value="1"/>
</dbReference>
<dbReference type="PANTHER" id="PTHR43214:SF24">
    <property type="entry name" value="TRANSCRIPTIONAL REGULATORY PROTEIN NARL-RELATED"/>
    <property type="match status" value="1"/>
</dbReference>
<dbReference type="GO" id="GO:0003677">
    <property type="term" value="F:DNA binding"/>
    <property type="evidence" value="ECO:0007669"/>
    <property type="project" value="UniProtKB-KW"/>
</dbReference>
<dbReference type="InterPro" id="IPR058245">
    <property type="entry name" value="NreC/VraR/RcsB-like_REC"/>
</dbReference>
<comment type="caution">
    <text evidence="8">The sequence shown here is derived from an EMBL/GenBank/DDBJ whole genome shotgun (WGS) entry which is preliminary data.</text>
</comment>
<accession>A0A543B3K8</accession>
<dbReference type="EMBL" id="VFOW01000001">
    <property type="protein sequence ID" value="TQL79418.1"/>
    <property type="molecule type" value="Genomic_DNA"/>
</dbReference>
<dbReference type="Pfam" id="PF00196">
    <property type="entry name" value="GerE"/>
    <property type="match status" value="1"/>
</dbReference>
<dbReference type="GO" id="GO:0006355">
    <property type="term" value="P:regulation of DNA-templated transcription"/>
    <property type="evidence" value="ECO:0007669"/>
    <property type="project" value="InterPro"/>
</dbReference>
<dbReference type="Pfam" id="PF00072">
    <property type="entry name" value="Response_reg"/>
    <property type="match status" value="1"/>
</dbReference>
<feature type="domain" description="HTH luxR-type" evidence="6">
    <location>
        <begin position="148"/>
        <end position="213"/>
    </location>
</feature>
<dbReference type="PROSITE" id="PS50110">
    <property type="entry name" value="RESPONSE_REGULATORY"/>
    <property type="match status" value="1"/>
</dbReference>
<evidence type="ECO:0000313" key="9">
    <source>
        <dbReference type="Proteomes" id="UP000317043"/>
    </source>
</evidence>
<dbReference type="GO" id="GO:0000160">
    <property type="term" value="P:phosphorelay signal transduction system"/>
    <property type="evidence" value="ECO:0007669"/>
    <property type="project" value="InterPro"/>
</dbReference>
<keyword evidence="1 5" id="KW-0597">Phosphoprotein</keyword>
<name>A0A543B3K8_9ACTN</name>
<dbReference type="OrthoDB" id="9808843at2"/>
<evidence type="ECO:0000256" key="5">
    <source>
        <dbReference type="PROSITE-ProRule" id="PRU00169"/>
    </source>
</evidence>
<organism evidence="8 9">
    <name type="scientific">Stackebrandtia endophytica</name>
    <dbReference type="NCBI Taxonomy" id="1496996"/>
    <lineage>
        <taxon>Bacteria</taxon>
        <taxon>Bacillati</taxon>
        <taxon>Actinomycetota</taxon>
        <taxon>Actinomycetes</taxon>
        <taxon>Glycomycetales</taxon>
        <taxon>Glycomycetaceae</taxon>
        <taxon>Stackebrandtia</taxon>
    </lineage>
</organism>
<dbReference type="PRINTS" id="PR00038">
    <property type="entry name" value="HTHLUXR"/>
</dbReference>
<reference evidence="8 9" key="1">
    <citation type="submission" date="2019-06" db="EMBL/GenBank/DDBJ databases">
        <title>Sequencing the genomes of 1000 actinobacteria strains.</title>
        <authorList>
            <person name="Klenk H.-P."/>
        </authorList>
    </citation>
    <scope>NUCLEOTIDE SEQUENCE [LARGE SCALE GENOMIC DNA]</scope>
    <source>
        <strain evidence="8 9">DSM 45928</strain>
    </source>
</reference>
<proteinExistence type="predicted"/>
<sequence length="216" mass="23731">MTPIRLVLVDDQHLFRSGLAVIVEAQPDMTVVGQAADGREALDVIAATDPDVVLMDVQMSPMDGVEATRRLLQTDPRPTRPRVIMLTTFELDPHAARAIRYGAAGFLLKVSTPQFVCETIRTVHSGGNVLASQDLTAILDQSPPSEPAPPEFARLTERERKVFDGAAEGLSNAEIAGRLFLSESTVKTHIGAILRKLGLRDRVNIVVYAYEHRLRR</sequence>
<keyword evidence="3" id="KW-0238">DNA-binding</keyword>
<dbReference type="InParanoid" id="A0A543B3K8"/>
<evidence type="ECO:0000259" key="7">
    <source>
        <dbReference type="PROSITE" id="PS50110"/>
    </source>
</evidence>
<dbReference type="AlphaFoldDB" id="A0A543B3K8"/>
<dbReference type="PANTHER" id="PTHR43214">
    <property type="entry name" value="TWO-COMPONENT RESPONSE REGULATOR"/>
    <property type="match status" value="1"/>
</dbReference>
<dbReference type="InterPro" id="IPR011006">
    <property type="entry name" value="CheY-like_superfamily"/>
</dbReference>